<keyword evidence="4" id="KW-1185">Reference proteome</keyword>
<gene>
    <name evidence="2" type="ORF">DEA37_0001347</name>
    <name evidence="3" type="ORF">DEA37_0001674</name>
</gene>
<comment type="caution">
    <text evidence="3">The sequence shown here is derived from an EMBL/GenBank/DDBJ whole genome shotgun (WGS) entry which is preliminary data.</text>
</comment>
<dbReference type="AlphaFoldDB" id="A0A5J4N4K8"/>
<dbReference type="EMBL" id="QNGE01010530">
    <property type="protein sequence ID" value="KAA3670448.1"/>
    <property type="molecule type" value="Genomic_DNA"/>
</dbReference>
<proteinExistence type="predicted"/>
<protein>
    <submittedName>
        <fullName evidence="3">Uncharacterized protein</fullName>
    </submittedName>
</protein>
<reference evidence="3 4" key="1">
    <citation type="journal article" date="2019" name="Gigascience">
        <title>Whole-genome sequence of the oriental lung fluke Paragonimus westermani.</title>
        <authorList>
            <person name="Oey H."/>
            <person name="Zakrzewski M."/>
            <person name="Narain K."/>
            <person name="Devi K.R."/>
            <person name="Agatsuma T."/>
            <person name="Nawaratna S."/>
            <person name="Gobert G.N."/>
            <person name="Jones M.K."/>
            <person name="Ragan M.A."/>
            <person name="McManus D.P."/>
            <person name="Krause L."/>
        </authorList>
    </citation>
    <scope>NUCLEOTIDE SEQUENCE [LARGE SCALE GENOMIC DNA]</scope>
    <source>
        <strain evidence="3 4">IND2009</strain>
    </source>
</reference>
<organism evidence="3 4">
    <name type="scientific">Paragonimus westermani</name>
    <dbReference type="NCBI Taxonomy" id="34504"/>
    <lineage>
        <taxon>Eukaryota</taxon>
        <taxon>Metazoa</taxon>
        <taxon>Spiralia</taxon>
        <taxon>Lophotrochozoa</taxon>
        <taxon>Platyhelminthes</taxon>
        <taxon>Trematoda</taxon>
        <taxon>Digenea</taxon>
        <taxon>Plagiorchiida</taxon>
        <taxon>Troglotremata</taxon>
        <taxon>Troglotrematidae</taxon>
        <taxon>Paragonimus</taxon>
    </lineage>
</organism>
<feature type="region of interest" description="Disordered" evidence="1">
    <location>
        <begin position="226"/>
        <end position="252"/>
    </location>
</feature>
<evidence type="ECO:0000313" key="4">
    <source>
        <dbReference type="Proteomes" id="UP000324629"/>
    </source>
</evidence>
<evidence type="ECO:0000256" key="1">
    <source>
        <dbReference type="SAM" id="MobiDB-lite"/>
    </source>
</evidence>
<name>A0A5J4N4K8_9TREM</name>
<evidence type="ECO:0000313" key="2">
    <source>
        <dbReference type="EMBL" id="KAA3670448.1"/>
    </source>
</evidence>
<dbReference type="Proteomes" id="UP000324629">
    <property type="component" value="Unassembled WGS sequence"/>
</dbReference>
<evidence type="ECO:0000313" key="3">
    <source>
        <dbReference type="EMBL" id="KAA3670461.1"/>
    </source>
</evidence>
<feature type="non-terminal residue" evidence="3">
    <location>
        <position position="1"/>
    </location>
</feature>
<dbReference type="EMBL" id="QNGE01010390">
    <property type="protein sequence ID" value="KAA3670461.1"/>
    <property type="molecule type" value="Genomic_DNA"/>
</dbReference>
<accession>A0A5J4N4K8</accession>
<sequence length="252" mass="27988">SLSRRAYDHLMATYLLLGEKIRQKRFSLNLSNLAANSLNELVADNCPVDSEAIPHCSWTAKHSQVDSAVDVKSSISDYETSRVPGDFSASLQDSESSDIAMEQIQQLPPCSEQLGVTDPMQSTMTWTIQQPLPSNRCLAIPALDNPTQVLDEAQLVASIQQHRLLDFGEDDQIIHPWLIPAHNDLEDAEPSGSHTPLPSRRTLVRRKYGVFNPPANLDQLAQTVLERQRQAPSTVPTDPDDEDSTHQTIDET</sequence>